<accession>A0ACC1HXM3</accession>
<sequence>LFHAHECRVGLLSPLVQLVLLVALPAGDLVWVGFLWSATPAARTGRWVVKTDIKIEIEIEQFGDNDLVCIHSLAE</sequence>
<feature type="non-terminal residue" evidence="1">
    <location>
        <position position="1"/>
    </location>
</feature>
<protein>
    <submittedName>
        <fullName evidence="1">Uncharacterized protein</fullName>
    </submittedName>
</protein>
<dbReference type="EMBL" id="JANBPG010003534">
    <property type="protein sequence ID" value="KAJ1880471.1"/>
    <property type="molecule type" value="Genomic_DNA"/>
</dbReference>
<dbReference type="Proteomes" id="UP001150581">
    <property type="component" value="Unassembled WGS sequence"/>
</dbReference>
<gene>
    <name evidence="1" type="ORF">LPJ66_011489</name>
</gene>
<organism evidence="1 2">
    <name type="scientific">Kickxella alabastrina</name>
    <dbReference type="NCBI Taxonomy" id="61397"/>
    <lineage>
        <taxon>Eukaryota</taxon>
        <taxon>Fungi</taxon>
        <taxon>Fungi incertae sedis</taxon>
        <taxon>Zoopagomycota</taxon>
        <taxon>Kickxellomycotina</taxon>
        <taxon>Kickxellomycetes</taxon>
        <taxon>Kickxellales</taxon>
        <taxon>Kickxellaceae</taxon>
        <taxon>Kickxella</taxon>
    </lineage>
</organism>
<reference evidence="1" key="1">
    <citation type="submission" date="2022-07" db="EMBL/GenBank/DDBJ databases">
        <title>Phylogenomic reconstructions and comparative analyses of Kickxellomycotina fungi.</title>
        <authorList>
            <person name="Reynolds N.K."/>
            <person name="Stajich J.E."/>
            <person name="Barry K."/>
            <person name="Grigoriev I.V."/>
            <person name="Crous P."/>
            <person name="Smith M.E."/>
        </authorList>
    </citation>
    <scope>NUCLEOTIDE SEQUENCE</scope>
    <source>
        <strain evidence="1">Benny 63K</strain>
    </source>
</reference>
<evidence type="ECO:0000313" key="1">
    <source>
        <dbReference type="EMBL" id="KAJ1880471.1"/>
    </source>
</evidence>
<comment type="caution">
    <text evidence="1">The sequence shown here is derived from an EMBL/GenBank/DDBJ whole genome shotgun (WGS) entry which is preliminary data.</text>
</comment>
<proteinExistence type="predicted"/>
<name>A0ACC1HXM3_9FUNG</name>
<evidence type="ECO:0000313" key="2">
    <source>
        <dbReference type="Proteomes" id="UP001150581"/>
    </source>
</evidence>
<keyword evidence="2" id="KW-1185">Reference proteome</keyword>